<dbReference type="GO" id="GO:0030154">
    <property type="term" value="P:cell differentiation"/>
    <property type="evidence" value="ECO:0007669"/>
    <property type="project" value="UniProtKB-KW"/>
</dbReference>
<keyword evidence="12" id="KW-0723">Serine/threonine-protein kinase</keyword>
<dbReference type="FunFam" id="1.10.510.10:FF:000658">
    <property type="entry name" value="Protein CBG12184"/>
    <property type="match status" value="1"/>
</dbReference>
<dbReference type="SMART" id="SM00220">
    <property type="entry name" value="S_TKc"/>
    <property type="match status" value="1"/>
</dbReference>
<keyword evidence="6" id="KW-0221">Differentiation</keyword>
<proteinExistence type="inferred from homology"/>
<evidence type="ECO:0000256" key="1">
    <source>
        <dbReference type="ARBA" id="ARBA00001946"/>
    </source>
</evidence>
<dbReference type="InterPro" id="IPR000719">
    <property type="entry name" value="Prot_kinase_dom"/>
</dbReference>
<evidence type="ECO:0000256" key="2">
    <source>
        <dbReference type="ARBA" id="ARBA00022473"/>
    </source>
</evidence>
<keyword evidence="9" id="KW-0832">Ubl conjugation</keyword>
<comment type="caution">
    <text evidence="14">The sequence shown here is derived from an EMBL/GenBank/DDBJ whole genome shotgun (WGS) entry which is preliminary data.</text>
</comment>
<reference evidence="14" key="2">
    <citation type="submission" date="2020-06" db="EMBL/GenBank/DDBJ databases">
        <authorList>
            <person name="Sheffer M."/>
        </authorList>
    </citation>
    <scope>NUCLEOTIDE SEQUENCE</scope>
</reference>
<dbReference type="GO" id="GO:0000287">
    <property type="term" value="F:magnesium ion binding"/>
    <property type="evidence" value="ECO:0007669"/>
    <property type="project" value="UniProtKB-ARBA"/>
</dbReference>
<evidence type="ECO:0000256" key="6">
    <source>
        <dbReference type="ARBA" id="ARBA00022782"/>
    </source>
</evidence>
<dbReference type="GO" id="GO:0035556">
    <property type="term" value="P:intracellular signal transduction"/>
    <property type="evidence" value="ECO:0007669"/>
    <property type="project" value="TreeGrafter"/>
</dbReference>
<keyword evidence="4" id="KW-0479">Metal-binding</keyword>
<gene>
    <name evidence="14" type="ORF">HNY73_002591</name>
</gene>
<evidence type="ECO:0000256" key="5">
    <source>
        <dbReference type="ARBA" id="ARBA00022741"/>
    </source>
</evidence>
<evidence type="ECO:0000256" key="4">
    <source>
        <dbReference type="ARBA" id="ARBA00022723"/>
    </source>
</evidence>
<reference evidence="14" key="1">
    <citation type="journal article" date="2020" name="bioRxiv">
        <title>Chromosome-level reference genome of the European wasp spider Argiope bruennichi: a resource for studies on range expansion and evolutionary adaptation.</title>
        <authorList>
            <person name="Sheffer M.M."/>
            <person name="Hoppe A."/>
            <person name="Krehenwinkel H."/>
            <person name="Uhl G."/>
            <person name="Kuss A.W."/>
            <person name="Jensen L."/>
            <person name="Jensen C."/>
            <person name="Gillespie R.G."/>
            <person name="Hoff K.J."/>
            <person name="Prost S."/>
        </authorList>
    </citation>
    <scope>NUCLEOTIDE SEQUENCE</scope>
</reference>
<dbReference type="GO" id="GO:0005737">
    <property type="term" value="C:cytoplasm"/>
    <property type="evidence" value="ECO:0007669"/>
    <property type="project" value="TreeGrafter"/>
</dbReference>
<dbReference type="InterPro" id="IPR011009">
    <property type="entry name" value="Kinase-like_dom_sf"/>
</dbReference>
<keyword evidence="2" id="KW-0217">Developmental protein</keyword>
<dbReference type="PROSITE" id="PS50011">
    <property type="entry name" value="PROTEIN_KINASE_DOM"/>
    <property type="match status" value="1"/>
</dbReference>
<dbReference type="GO" id="GO:0007283">
    <property type="term" value="P:spermatogenesis"/>
    <property type="evidence" value="ECO:0007669"/>
    <property type="project" value="UniProtKB-KW"/>
</dbReference>
<feature type="domain" description="Protein kinase" evidence="13">
    <location>
        <begin position="51"/>
        <end position="304"/>
    </location>
</feature>
<dbReference type="GO" id="GO:0005524">
    <property type="term" value="F:ATP binding"/>
    <property type="evidence" value="ECO:0007669"/>
    <property type="project" value="UniProtKB-UniRule"/>
</dbReference>
<dbReference type="Gene3D" id="1.10.510.10">
    <property type="entry name" value="Transferase(Phosphotransferase) domain 1"/>
    <property type="match status" value="1"/>
</dbReference>
<evidence type="ECO:0000313" key="15">
    <source>
        <dbReference type="Proteomes" id="UP000807504"/>
    </source>
</evidence>
<evidence type="ECO:0000259" key="13">
    <source>
        <dbReference type="PROSITE" id="PS50011"/>
    </source>
</evidence>
<protein>
    <submittedName>
        <fullName evidence="14">Testis-specific serine/threonine-protein like</fullName>
    </submittedName>
</protein>
<name>A0A8T0FU09_ARGBR</name>
<keyword evidence="15" id="KW-1185">Reference proteome</keyword>
<evidence type="ECO:0000256" key="10">
    <source>
        <dbReference type="ARBA" id="ARBA00022871"/>
    </source>
</evidence>
<sequence>MSNEDLIENENLSEDKIFEMLPLSRMSGRFLTSSQISNSVYMASLAFYGFHILREELGDGNYGKVKRATHRGKDLAVKIINRDAMPSELAEKFLSREIEILRKVQHKNIVHVYRIFDYPRKVYIFMEFVERGNLYDFLKEKIQLSESESRYIFRQIVSAIKYLHYSDIAHRDIKCENVMLTNNAEVKLIDFGFCRRVGNYDELSCTFCGSTAYAAPEVLQGIPYDPFKYDIWSLGCVLYVMATGTMPFNDMNVTKMVEDQLNKVISYPRYCQLTQCFLTLMDRMLEPDVLLRATILHVERSLWLQIRDDVIPDMSKKESGPSDDGAVTPISSDYLGMIFEAE</sequence>
<comment type="similarity">
    <text evidence="12">Belongs to the protein kinase superfamily.</text>
</comment>
<dbReference type="Pfam" id="PF00069">
    <property type="entry name" value="Pkinase"/>
    <property type="match status" value="1"/>
</dbReference>
<keyword evidence="12" id="KW-0418">Kinase</keyword>
<dbReference type="GO" id="GO:0000226">
    <property type="term" value="P:microtubule cytoskeleton organization"/>
    <property type="evidence" value="ECO:0007669"/>
    <property type="project" value="TreeGrafter"/>
</dbReference>
<dbReference type="PROSITE" id="PS00107">
    <property type="entry name" value="PROTEIN_KINASE_ATP"/>
    <property type="match status" value="1"/>
</dbReference>
<keyword evidence="8" id="KW-0460">Magnesium</keyword>
<keyword evidence="10" id="KW-0744">Spermatogenesis</keyword>
<dbReference type="PANTHER" id="PTHR24346">
    <property type="entry name" value="MAP/MICROTUBULE AFFINITY-REGULATING KINASE"/>
    <property type="match status" value="1"/>
</dbReference>
<accession>A0A8T0FU09</accession>
<comment type="cofactor">
    <cofactor evidence="1">
        <name>Mg(2+)</name>
        <dbReference type="ChEBI" id="CHEBI:18420"/>
    </cofactor>
</comment>
<evidence type="ECO:0000256" key="7">
    <source>
        <dbReference type="ARBA" id="ARBA00022840"/>
    </source>
</evidence>
<organism evidence="14 15">
    <name type="scientific">Argiope bruennichi</name>
    <name type="common">Wasp spider</name>
    <name type="synonym">Aranea bruennichi</name>
    <dbReference type="NCBI Taxonomy" id="94029"/>
    <lineage>
        <taxon>Eukaryota</taxon>
        <taxon>Metazoa</taxon>
        <taxon>Ecdysozoa</taxon>
        <taxon>Arthropoda</taxon>
        <taxon>Chelicerata</taxon>
        <taxon>Arachnida</taxon>
        <taxon>Araneae</taxon>
        <taxon>Araneomorphae</taxon>
        <taxon>Entelegynae</taxon>
        <taxon>Araneoidea</taxon>
        <taxon>Araneidae</taxon>
        <taxon>Argiope</taxon>
    </lineage>
</organism>
<feature type="binding site" evidence="11">
    <location>
        <position position="78"/>
    </location>
    <ligand>
        <name>ATP</name>
        <dbReference type="ChEBI" id="CHEBI:30616"/>
    </ligand>
</feature>
<keyword evidence="5 11" id="KW-0547">Nucleotide-binding</keyword>
<evidence type="ECO:0000256" key="12">
    <source>
        <dbReference type="RuleBase" id="RU000304"/>
    </source>
</evidence>
<dbReference type="InterPro" id="IPR017441">
    <property type="entry name" value="Protein_kinase_ATP_BS"/>
</dbReference>
<dbReference type="SUPFAM" id="SSF56112">
    <property type="entry name" value="Protein kinase-like (PK-like)"/>
    <property type="match status" value="1"/>
</dbReference>
<evidence type="ECO:0000256" key="3">
    <source>
        <dbReference type="ARBA" id="ARBA00022553"/>
    </source>
</evidence>
<evidence type="ECO:0000256" key="11">
    <source>
        <dbReference type="PROSITE-ProRule" id="PRU10141"/>
    </source>
</evidence>
<dbReference type="InterPro" id="IPR008271">
    <property type="entry name" value="Ser/Thr_kinase_AS"/>
</dbReference>
<dbReference type="GO" id="GO:0050321">
    <property type="term" value="F:tau-protein kinase activity"/>
    <property type="evidence" value="ECO:0007669"/>
    <property type="project" value="TreeGrafter"/>
</dbReference>
<keyword evidence="12" id="KW-0808">Transferase</keyword>
<evidence type="ECO:0000256" key="8">
    <source>
        <dbReference type="ARBA" id="ARBA00022842"/>
    </source>
</evidence>
<keyword evidence="3" id="KW-0597">Phosphoprotein</keyword>
<dbReference type="Proteomes" id="UP000807504">
    <property type="component" value="Unassembled WGS sequence"/>
</dbReference>
<dbReference type="PROSITE" id="PS00108">
    <property type="entry name" value="PROTEIN_KINASE_ST"/>
    <property type="match status" value="1"/>
</dbReference>
<dbReference type="AlphaFoldDB" id="A0A8T0FU09"/>
<dbReference type="PANTHER" id="PTHR24346:SF102">
    <property type="entry name" value="TESTIS-SPECIFIC SERINE_THREONINE-PROTEIN KINASE 1"/>
    <property type="match status" value="1"/>
</dbReference>
<evidence type="ECO:0000256" key="9">
    <source>
        <dbReference type="ARBA" id="ARBA00022843"/>
    </source>
</evidence>
<keyword evidence="7 11" id="KW-0067">ATP-binding</keyword>
<dbReference type="EMBL" id="JABXBU010000002">
    <property type="protein sequence ID" value="KAF8794627.1"/>
    <property type="molecule type" value="Genomic_DNA"/>
</dbReference>
<evidence type="ECO:0000313" key="14">
    <source>
        <dbReference type="EMBL" id="KAF8794627.1"/>
    </source>
</evidence>